<evidence type="ECO:0000256" key="1">
    <source>
        <dbReference type="ARBA" id="ARBA00001947"/>
    </source>
</evidence>
<keyword evidence="4 7" id="KW-0378">Hydrolase</keyword>
<evidence type="ECO:0000256" key="2">
    <source>
        <dbReference type="ARBA" id="ARBA00007749"/>
    </source>
</evidence>
<dbReference type="Pfam" id="PF00753">
    <property type="entry name" value="Lactamase_B"/>
    <property type="match status" value="1"/>
</dbReference>
<proteinExistence type="inferred from homology"/>
<feature type="domain" description="Metallo-beta-lactamase" evidence="6">
    <location>
        <begin position="38"/>
        <end position="263"/>
    </location>
</feature>
<keyword evidence="3" id="KW-0479">Metal-binding</keyword>
<dbReference type="PANTHER" id="PTHR42978:SF2">
    <property type="entry name" value="102 KBASES UNSTABLE REGION: FROM 1 TO 119443"/>
    <property type="match status" value="1"/>
</dbReference>
<sequence length="278" mass="30655">MVTTVEVRPLLTATGFLTRKYLFADATPENGDESVPLPVWAFYIYHPGKKIQALWDLGIAKDSSKISPSIQEAMAAVMKPTITQDAAEILTSNGISPADINYLLISHPHVDHIGDPSKFPNAMMILGKGTQAYCRPAWPISPDSGFVEENFPDGRVRELEDADYATSVGPWPKAHDLFDDGSVLLIDAPGHLPGHQVALVRTERGRLLLGGDSCHHCAHLTSFQKGGNMSYVMHLDEDDARLNLERIDRFLKKEEDVKLCLAHVGEHNEGFEKIYGNA</sequence>
<keyword evidence="8" id="KW-1185">Reference proteome</keyword>
<dbReference type="CDD" id="cd07730">
    <property type="entry name" value="metallo-hydrolase-like_MBL-fold"/>
    <property type="match status" value="1"/>
</dbReference>
<name>A0A3N4L3U9_9PEZI</name>
<dbReference type="GO" id="GO:0046872">
    <property type="term" value="F:metal ion binding"/>
    <property type="evidence" value="ECO:0007669"/>
    <property type="project" value="UniProtKB-KW"/>
</dbReference>
<gene>
    <name evidence="7" type="ORF">P167DRAFT_561227</name>
</gene>
<dbReference type="GO" id="GO:0016787">
    <property type="term" value="F:hydrolase activity"/>
    <property type="evidence" value="ECO:0007669"/>
    <property type="project" value="UniProtKB-KW"/>
</dbReference>
<dbReference type="SMART" id="SM00849">
    <property type="entry name" value="Lactamase_B"/>
    <property type="match status" value="1"/>
</dbReference>
<protein>
    <submittedName>
        <fullName evidence="7">Metallo-hydrolase/oxidoreductase</fullName>
    </submittedName>
</protein>
<evidence type="ECO:0000256" key="4">
    <source>
        <dbReference type="ARBA" id="ARBA00022801"/>
    </source>
</evidence>
<dbReference type="InterPro" id="IPR051013">
    <property type="entry name" value="MBL_superfamily_lactonases"/>
</dbReference>
<dbReference type="Proteomes" id="UP000277580">
    <property type="component" value="Unassembled WGS sequence"/>
</dbReference>
<dbReference type="STRING" id="1392247.A0A3N4L3U9"/>
<dbReference type="EMBL" id="ML119105">
    <property type="protein sequence ID" value="RPB17547.1"/>
    <property type="molecule type" value="Genomic_DNA"/>
</dbReference>
<dbReference type="InterPro" id="IPR036866">
    <property type="entry name" value="RibonucZ/Hydroxyglut_hydro"/>
</dbReference>
<organism evidence="7 8">
    <name type="scientific">Morchella conica CCBAS932</name>
    <dbReference type="NCBI Taxonomy" id="1392247"/>
    <lineage>
        <taxon>Eukaryota</taxon>
        <taxon>Fungi</taxon>
        <taxon>Dikarya</taxon>
        <taxon>Ascomycota</taxon>
        <taxon>Pezizomycotina</taxon>
        <taxon>Pezizomycetes</taxon>
        <taxon>Pezizales</taxon>
        <taxon>Morchellaceae</taxon>
        <taxon>Morchella</taxon>
    </lineage>
</organism>
<keyword evidence="5" id="KW-0862">Zinc</keyword>
<reference evidence="7 8" key="1">
    <citation type="journal article" date="2018" name="Nat. Ecol. Evol.">
        <title>Pezizomycetes genomes reveal the molecular basis of ectomycorrhizal truffle lifestyle.</title>
        <authorList>
            <person name="Murat C."/>
            <person name="Payen T."/>
            <person name="Noel B."/>
            <person name="Kuo A."/>
            <person name="Morin E."/>
            <person name="Chen J."/>
            <person name="Kohler A."/>
            <person name="Krizsan K."/>
            <person name="Balestrini R."/>
            <person name="Da Silva C."/>
            <person name="Montanini B."/>
            <person name="Hainaut M."/>
            <person name="Levati E."/>
            <person name="Barry K.W."/>
            <person name="Belfiori B."/>
            <person name="Cichocki N."/>
            <person name="Clum A."/>
            <person name="Dockter R.B."/>
            <person name="Fauchery L."/>
            <person name="Guy J."/>
            <person name="Iotti M."/>
            <person name="Le Tacon F."/>
            <person name="Lindquist E.A."/>
            <person name="Lipzen A."/>
            <person name="Malagnac F."/>
            <person name="Mello A."/>
            <person name="Molinier V."/>
            <person name="Miyauchi S."/>
            <person name="Poulain J."/>
            <person name="Riccioni C."/>
            <person name="Rubini A."/>
            <person name="Sitrit Y."/>
            <person name="Splivallo R."/>
            <person name="Traeger S."/>
            <person name="Wang M."/>
            <person name="Zifcakova L."/>
            <person name="Wipf D."/>
            <person name="Zambonelli A."/>
            <person name="Paolocci F."/>
            <person name="Nowrousian M."/>
            <person name="Ottonello S."/>
            <person name="Baldrian P."/>
            <person name="Spatafora J.W."/>
            <person name="Henrissat B."/>
            <person name="Nagy L.G."/>
            <person name="Aury J.M."/>
            <person name="Wincker P."/>
            <person name="Grigoriev I.V."/>
            <person name="Bonfante P."/>
            <person name="Martin F.M."/>
        </authorList>
    </citation>
    <scope>NUCLEOTIDE SEQUENCE [LARGE SCALE GENOMIC DNA]</scope>
    <source>
        <strain evidence="7 8">CCBAS932</strain>
    </source>
</reference>
<dbReference type="PANTHER" id="PTHR42978">
    <property type="entry name" value="QUORUM-QUENCHING LACTONASE YTNP-RELATED-RELATED"/>
    <property type="match status" value="1"/>
</dbReference>
<dbReference type="AlphaFoldDB" id="A0A3N4L3U9"/>
<evidence type="ECO:0000313" key="8">
    <source>
        <dbReference type="Proteomes" id="UP000277580"/>
    </source>
</evidence>
<evidence type="ECO:0000256" key="5">
    <source>
        <dbReference type="ARBA" id="ARBA00022833"/>
    </source>
</evidence>
<dbReference type="InterPro" id="IPR001279">
    <property type="entry name" value="Metallo-B-lactamas"/>
</dbReference>
<evidence type="ECO:0000256" key="3">
    <source>
        <dbReference type="ARBA" id="ARBA00022723"/>
    </source>
</evidence>
<dbReference type="Gene3D" id="3.60.15.10">
    <property type="entry name" value="Ribonuclease Z/Hydroxyacylglutathione hydrolase-like"/>
    <property type="match status" value="1"/>
</dbReference>
<accession>A0A3N4L3U9</accession>
<comment type="cofactor">
    <cofactor evidence="1">
        <name>Zn(2+)</name>
        <dbReference type="ChEBI" id="CHEBI:29105"/>
    </cofactor>
</comment>
<dbReference type="SUPFAM" id="SSF56281">
    <property type="entry name" value="Metallo-hydrolase/oxidoreductase"/>
    <property type="match status" value="1"/>
</dbReference>
<evidence type="ECO:0000259" key="6">
    <source>
        <dbReference type="SMART" id="SM00849"/>
    </source>
</evidence>
<dbReference type="InParanoid" id="A0A3N4L3U9"/>
<dbReference type="OrthoDB" id="10250730at2759"/>
<comment type="similarity">
    <text evidence="2">Belongs to the metallo-beta-lactamase superfamily.</text>
</comment>
<evidence type="ECO:0000313" key="7">
    <source>
        <dbReference type="EMBL" id="RPB17547.1"/>
    </source>
</evidence>